<dbReference type="Pfam" id="PF04389">
    <property type="entry name" value="Peptidase_M28"/>
    <property type="match status" value="1"/>
</dbReference>
<dbReference type="Pfam" id="PF02225">
    <property type="entry name" value="PA"/>
    <property type="match status" value="1"/>
</dbReference>
<dbReference type="Gene3D" id="3.40.630.10">
    <property type="entry name" value="Zn peptidases"/>
    <property type="match status" value="1"/>
</dbReference>
<keyword evidence="3" id="KW-0812">Transmembrane</keyword>
<evidence type="ECO:0000256" key="1">
    <source>
        <dbReference type="ARBA" id="ARBA00005634"/>
    </source>
</evidence>
<evidence type="ECO:0000259" key="6">
    <source>
        <dbReference type="Pfam" id="PF04389"/>
    </source>
</evidence>
<feature type="transmembrane region" description="Helical" evidence="3">
    <location>
        <begin position="37"/>
        <end position="55"/>
    </location>
</feature>
<evidence type="ECO:0000256" key="3">
    <source>
        <dbReference type="SAM" id="Phobius"/>
    </source>
</evidence>
<evidence type="ECO:0000259" key="5">
    <source>
        <dbReference type="Pfam" id="PF04253"/>
    </source>
</evidence>
<name>A0AAD7NB16_9AGAR</name>
<proteinExistence type="inferred from homology"/>
<dbReference type="InterPro" id="IPR036757">
    <property type="entry name" value="TFR-like_dimer_dom_sf"/>
</dbReference>
<dbReference type="InterPro" id="IPR003137">
    <property type="entry name" value="PA_domain"/>
</dbReference>
<accession>A0AAD7NB16</accession>
<organism evidence="7 8">
    <name type="scientific">Mycena maculata</name>
    <dbReference type="NCBI Taxonomy" id="230809"/>
    <lineage>
        <taxon>Eukaryota</taxon>
        <taxon>Fungi</taxon>
        <taxon>Dikarya</taxon>
        <taxon>Basidiomycota</taxon>
        <taxon>Agaricomycotina</taxon>
        <taxon>Agaricomycetes</taxon>
        <taxon>Agaricomycetidae</taxon>
        <taxon>Agaricales</taxon>
        <taxon>Marasmiineae</taxon>
        <taxon>Mycenaceae</taxon>
        <taxon>Mycena</taxon>
    </lineage>
</organism>
<dbReference type="AlphaFoldDB" id="A0AAD7NB16"/>
<protein>
    <recommendedName>
        <fullName evidence="9">Zn-dependent exopeptidase</fullName>
    </recommendedName>
</protein>
<gene>
    <name evidence="7" type="ORF">DFH07DRAFT_824927</name>
</gene>
<dbReference type="SUPFAM" id="SSF53187">
    <property type="entry name" value="Zn-dependent exopeptidases"/>
    <property type="match status" value="1"/>
</dbReference>
<comment type="similarity">
    <text evidence="1">Belongs to the peptidase M28 family. M28B subfamily.</text>
</comment>
<evidence type="ECO:0000313" key="8">
    <source>
        <dbReference type="Proteomes" id="UP001215280"/>
    </source>
</evidence>
<feature type="domain" description="Transferrin receptor-like dimerisation" evidence="5">
    <location>
        <begin position="785"/>
        <end position="868"/>
    </location>
</feature>
<dbReference type="InterPro" id="IPR039373">
    <property type="entry name" value="Peptidase_M28B"/>
</dbReference>
<feature type="compositionally biased region" description="Polar residues" evidence="2">
    <location>
        <begin position="1"/>
        <end position="11"/>
    </location>
</feature>
<dbReference type="InterPro" id="IPR007484">
    <property type="entry name" value="Peptidase_M28"/>
</dbReference>
<evidence type="ECO:0000259" key="4">
    <source>
        <dbReference type="Pfam" id="PF02225"/>
    </source>
</evidence>
<dbReference type="PANTHER" id="PTHR10404:SF46">
    <property type="entry name" value="VACUOLAR PROTEIN SORTING-ASSOCIATED PROTEIN 70"/>
    <property type="match status" value="1"/>
</dbReference>
<evidence type="ECO:0000313" key="7">
    <source>
        <dbReference type="EMBL" id="KAJ7752764.1"/>
    </source>
</evidence>
<keyword evidence="3" id="KW-0472">Membrane</keyword>
<dbReference type="CDD" id="cd02121">
    <property type="entry name" value="PA_GCPII_like"/>
    <property type="match status" value="1"/>
</dbReference>
<feature type="region of interest" description="Disordered" evidence="2">
    <location>
        <begin position="1"/>
        <end position="27"/>
    </location>
</feature>
<dbReference type="Gene3D" id="1.20.930.40">
    <property type="entry name" value="Transferrin receptor-like, dimerisation domain"/>
    <property type="match status" value="1"/>
</dbReference>
<dbReference type="Gene3D" id="3.50.30.30">
    <property type="match status" value="1"/>
</dbReference>
<evidence type="ECO:0000256" key="2">
    <source>
        <dbReference type="SAM" id="MobiDB-lite"/>
    </source>
</evidence>
<dbReference type="GO" id="GO:0004180">
    <property type="term" value="F:carboxypeptidase activity"/>
    <property type="evidence" value="ECO:0007669"/>
    <property type="project" value="TreeGrafter"/>
</dbReference>
<keyword evidence="3" id="KW-1133">Transmembrane helix</keyword>
<sequence>MEKNSPSSGTYQPIPLPVTDSSVPTPSTPKASRLRKLFGLSLILVNLFIFHSFFVRPIARHFRGDVQGLSAHPPKKGHFVFGKAAEKLFLSVPNEESALAASRLFATKPHLAGSEGDLQTAKDFLSLLQTELGIKATAAEPIFAAGSSESQDATNSIPKTHHPKAWIDVYYPVMNTPLDRSLQVLGKDGEVVWEAELEEVADETDPEAGEYYKAVPTFHGLSAAGDVQGKLVYANYGRKEDYDALVDKGVNLTGTIVITRYGFIFRGLKIKAAQDLGAAGVLIYSDLRDDGPVTEANGYLPYPWGPARNVNSVQRGSVQFLSIYPGDPTTPGYPSYENSTRTHGENIPKIPSLPISAANAERLFELVEDGKEVRLVNHVDTKVTPIWNTMAVIPGFITDEVVVLGNHRDAWVMGATDPSSGTASVNEVVRGLGALTKRGWKPLRTILICSWDGEEYGLIGSTEWVEDFPEFIDKHVVTYLNLDSSVGGSRFHSSASPSLSHFLRQAALDLPHPTSPGQTLWDARNDQGPYGGKIIDAESVAVSQSVNAMTDSLGVSPLGSGSDYTAFLQRIGVASSDAGFGGTAQDAVYHYHSVFDSERWQEIYADPGFHRHVAVAKHIGLETLRLSSAIILPLNTTHYTYELETYLQGIEALALDSLVNVDLAPLRKSITALQAASHSLDFEKASAEKDLRKIIHKWKRRQSKLKKKLRKAYCRIKKVFGRECRKGEGFAEQHDCAGTKGSDLAVNEQHGAHHEILYGLAMHAGFPGPALEVAPPKFPLAKLRKAIHRIRTVNQKLIGFEKGFISKDGIPDREWYKHLAIAPGKWLGYGATPLPALSEAIQFEKNSTLAQYEVGRLTDLIDKLADNIRVHA</sequence>
<feature type="domain" description="PA" evidence="4">
    <location>
        <begin position="227"/>
        <end position="297"/>
    </location>
</feature>
<dbReference type="EMBL" id="JARJLG010000073">
    <property type="protein sequence ID" value="KAJ7752764.1"/>
    <property type="molecule type" value="Genomic_DNA"/>
</dbReference>
<dbReference type="SUPFAM" id="SSF47672">
    <property type="entry name" value="Transferrin receptor-like dimerisation domain"/>
    <property type="match status" value="2"/>
</dbReference>
<evidence type="ECO:0008006" key="9">
    <source>
        <dbReference type="Google" id="ProtNLM"/>
    </source>
</evidence>
<dbReference type="CDD" id="cd08022">
    <property type="entry name" value="M28_PSMA_like"/>
    <property type="match status" value="1"/>
</dbReference>
<dbReference type="InterPro" id="IPR007365">
    <property type="entry name" value="TFR-like_dimer_dom"/>
</dbReference>
<keyword evidence="8" id="KW-1185">Reference proteome</keyword>
<dbReference type="SUPFAM" id="SSF52025">
    <property type="entry name" value="PA domain"/>
    <property type="match status" value="1"/>
</dbReference>
<dbReference type="InterPro" id="IPR046450">
    <property type="entry name" value="PA_dom_sf"/>
</dbReference>
<dbReference type="FunFam" id="3.40.630.10:FF:000101">
    <property type="entry name" value="N-acetylated alpha-linked acidic dipeptidase like 1"/>
    <property type="match status" value="1"/>
</dbReference>
<reference evidence="7" key="1">
    <citation type="submission" date="2023-03" db="EMBL/GenBank/DDBJ databases">
        <title>Massive genome expansion in bonnet fungi (Mycena s.s.) driven by repeated elements and novel gene families across ecological guilds.</title>
        <authorList>
            <consortium name="Lawrence Berkeley National Laboratory"/>
            <person name="Harder C.B."/>
            <person name="Miyauchi S."/>
            <person name="Viragh M."/>
            <person name="Kuo A."/>
            <person name="Thoen E."/>
            <person name="Andreopoulos B."/>
            <person name="Lu D."/>
            <person name="Skrede I."/>
            <person name="Drula E."/>
            <person name="Henrissat B."/>
            <person name="Morin E."/>
            <person name="Kohler A."/>
            <person name="Barry K."/>
            <person name="LaButti K."/>
            <person name="Morin E."/>
            <person name="Salamov A."/>
            <person name="Lipzen A."/>
            <person name="Mereny Z."/>
            <person name="Hegedus B."/>
            <person name="Baldrian P."/>
            <person name="Stursova M."/>
            <person name="Weitz H."/>
            <person name="Taylor A."/>
            <person name="Grigoriev I.V."/>
            <person name="Nagy L.G."/>
            <person name="Martin F."/>
            <person name="Kauserud H."/>
        </authorList>
    </citation>
    <scope>NUCLEOTIDE SEQUENCE</scope>
    <source>
        <strain evidence="7">CBHHK188m</strain>
    </source>
</reference>
<feature type="domain" description="Peptidase M28" evidence="6">
    <location>
        <begin position="388"/>
        <end position="522"/>
    </location>
</feature>
<comment type="caution">
    <text evidence="7">The sequence shown here is derived from an EMBL/GenBank/DDBJ whole genome shotgun (WGS) entry which is preliminary data.</text>
</comment>
<dbReference type="PANTHER" id="PTHR10404">
    <property type="entry name" value="N-ACETYLATED-ALPHA-LINKED ACIDIC DIPEPTIDASE"/>
    <property type="match status" value="1"/>
</dbReference>
<dbReference type="Proteomes" id="UP001215280">
    <property type="component" value="Unassembled WGS sequence"/>
</dbReference>
<dbReference type="Pfam" id="PF04253">
    <property type="entry name" value="TFR_dimer"/>
    <property type="match status" value="1"/>
</dbReference>